<gene>
    <name evidence="2" type="ORF">FZC78_20125</name>
</gene>
<evidence type="ECO:0000313" key="3">
    <source>
        <dbReference type="Proteomes" id="UP000322267"/>
    </source>
</evidence>
<comment type="caution">
    <text evidence="2">The sequence shown here is derived from an EMBL/GenBank/DDBJ whole genome shotgun (WGS) entry which is preliminary data.</text>
</comment>
<keyword evidence="1" id="KW-1133">Transmembrane helix</keyword>
<name>A0A5D4NJG1_9BACI</name>
<keyword evidence="1" id="KW-0812">Transmembrane</keyword>
<reference evidence="2 3" key="1">
    <citation type="submission" date="2019-08" db="EMBL/GenBank/DDBJ databases">
        <title>Bacillus genomes from the desert of Cuatro Cienegas, Coahuila.</title>
        <authorList>
            <person name="Olmedo-Alvarez G."/>
        </authorList>
    </citation>
    <scope>NUCLEOTIDE SEQUENCE [LARGE SCALE GENOMIC DNA]</scope>
    <source>
        <strain evidence="2 3">CH34_1T</strain>
    </source>
</reference>
<sequence length="68" mass="7616">MKEFGESLKYAGIILGVSMLIFLAEGYASGSYNWNTFYLFFMGAVFGNSVGLMRNKQSFSGNLKRNLK</sequence>
<dbReference type="EMBL" id="VTEI01000015">
    <property type="protein sequence ID" value="TYS14150.1"/>
    <property type="molecule type" value="Genomic_DNA"/>
</dbReference>
<evidence type="ECO:0000256" key="1">
    <source>
        <dbReference type="SAM" id="Phobius"/>
    </source>
</evidence>
<evidence type="ECO:0000313" key="2">
    <source>
        <dbReference type="EMBL" id="TYS14150.1"/>
    </source>
</evidence>
<proteinExistence type="predicted"/>
<feature type="transmembrane region" description="Helical" evidence="1">
    <location>
        <begin position="36"/>
        <end position="55"/>
    </location>
</feature>
<accession>A0A5D4NJG1</accession>
<organism evidence="2 3">
    <name type="scientific">Rossellomorea vietnamensis</name>
    <dbReference type="NCBI Taxonomy" id="218284"/>
    <lineage>
        <taxon>Bacteria</taxon>
        <taxon>Bacillati</taxon>
        <taxon>Bacillota</taxon>
        <taxon>Bacilli</taxon>
        <taxon>Bacillales</taxon>
        <taxon>Bacillaceae</taxon>
        <taxon>Rossellomorea</taxon>
    </lineage>
</organism>
<dbReference type="RefSeq" id="WP_148941889.1">
    <property type="nucleotide sequence ID" value="NZ_VTEI01000015.1"/>
</dbReference>
<dbReference type="OrthoDB" id="2917926at2"/>
<keyword evidence="1" id="KW-0472">Membrane</keyword>
<feature type="transmembrane region" description="Helical" evidence="1">
    <location>
        <begin position="7"/>
        <end position="24"/>
    </location>
</feature>
<dbReference type="Proteomes" id="UP000322267">
    <property type="component" value="Unassembled WGS sequence"/>
</dbReference>
<dbReference type="AlphaFoldDB" id="A0A5D4NJG1"/>
<protein>
    <submittedName>
        <fullName evidence="2">Uncharacterized protein</fullName>
    </submittedName>
</protein>